<sequence length="175" mass="19640">MAVWDPTSLWTKRDHYIRDCFIALWILWFVWILLQLGRHLLNWNGLVPTTAASQPAMRERVGSTDAAHPTFENQDTPATTNSAKSPLLPLSSNLARAEALARNLFLTFLWVLVASAIGYGVTRGSMIVAWLYLVVALIWICVELIVPHPISRIGFGAVQFIFALTIMGVAFRFGW</sequence>
<feature type="transmembrane region" description="Helical" evidence="1">
    <location>
        <begin position="100"/>
        <end position="121"/>
    </location>
</feature>
<name>A0A1Y1Z885_9FUNG</name>
<keyword evidence="3" id="KW-1185">Reference proteome</keyword>
<evidence type="ECO:0000313" key="3">
    <source>
        <dbReference type="Proteomes" id="UP000193498"/>
    </source>
</evidence>
<dbReference type="EMBL" id="MCFE01000016">
    <property type="protein sequence ID" value="ORY06478.1"/>
    <property type="molecule type" value="Genomic_DNA"/>
</dbReference>
<evidence type="ECO:0000313" key="2">
    <source>
        <dbReference type="EMBL" id="ORY06478.1"/>
    </source>
</evidence>
<dbReference type="Proteomes" id="UP000193498">
    <property type="component" value="Unassembled WGS sequence"/>
</dbReference>
<reference evidence="2 3" key="1">
    <citation type="submission" date="2016-07" db="EMBL/GenBank/DDBJ databases">
        <title>Pervasive Adenine N6-methylation of Active Genes in Fungi.</title>
        <authorList>
            <consortium name="DOE Joint Genome Institute"/>
            <person name="Mondo S.J."/>
            <person name="Dannebaum R.O."/>
            <person name="Kuo R.C."/>
            <person name="Labutti K."/>
            <person name="Haridas S."/>
            <person name="Kuo A."/>
            <person name="Salamov A."/>
            <person name="Ahrendt S.R."/>
            <person name="Lipzen A."/>
            <person name="Sullivan W."/>
            <person name="Andreopoulos W.B."/>
            <person name="Clum A."/>
            <person name="Lindquist E."/>
            <person name="Daum C."/>
            <person name="Ramamoorthy G.K."/>
            <person name="Gryganskyi A."/>
            <person name="Culley D."/>
            <person name="Magnuson J.K."/>
            <person name="James T.Y."/>
            <person name="O'Malley M.A."/>
            <person name="Stajich J.E."/>
            <person name="Spatafora J.W."/>
            <person name="Visel A."/>
            <person name="Grigoriev I.V."/>
        </authorList>
    </citation>
    <scope>NUCLEOTIDE SEQUENCE [LARGE SCALE GENOMIC DNA]</scope>
    <source>
        <strain evidence="2 3">CBS 931.73</strain>
    </source>
</reference>
<protein>
    <submittedName>
        <fullName evidence="2">Uncharacterized protein</fullName>
    </submittedName>
</protein>
<dbReference type="AlphaFoldDB" id="A0A1Y1Z885"/>
<dbReference type="InParanoid" id="A0A1Y1Z885"/>
<gene>
    <name evidence="2" type="ORF">K493DRAFT_296006</name>
</gene>
<organism evidence="2 3">
    <name type="scientific">Basidiobolus meristosporus CBS 931.73</name>
    <dbReference type="NCBI Taxonomy" id="1314790"/>
    <lineage>
        <taxon>Eukaryota</taxon>
        <taxon>Fungi</taxon>
        <taxon>Fungi incertae sedis</taxon>
        <taxon>Zoopagomycota</taxon>
        <taxon>Entomophthoromycotina</taxon>
        <taxon>Basidiobolomycetes</taxon>
        <taxon>Basidiobolales</taxon>
        <taxon>Basidiobolaceae</taxon>
        <taxon>Basidiobolus</taxon>
    </lineage>
</organism>
<keyword evidence="1" id="KW-0812">Transmembrane</keyword>
<proteinExistence type="predicted"/>
<keyword evidence="1" id="KW-1133">Transmembrane helix</keyword>
<comment type="caution">
    <text evidence="2">The sequence shown here is derived from an EMBL/GenBank/DDBJ whole genome shotgun (WGS) entry which is preliminary data.</text>
</comment>
<accession>A0A1Y1Z885</accession>
<evidence type="ECO:0000256" key="1">
    <source>
        <dbReference type="SAM" id="Phobius"/>
    </source>
</evidence>
<feature type="transmembrane region" description="Helical" evidence="1">
    <location>
        <begin position="127"/>
        <end position="146"/>
    </location>
</feature>
<dbReference type="OrthoDB" id="2446850at2759"/>
<keyword evidence="1" id="KW-0472">Membrane</keyword>
<feature type="transmembrane region" description="Helical" evidence="1">
    <location>
        <begin position="153"/>
        <end position="173"/>
    </location>
</feature>
<feature type="transmembrane region" description="Helical" evidence="1">
    <location>
        <begin position="16"/>
        <end position="34"/>
    </location>
</feature>